<dbReference type="SMART" id="SM01097">
    <property type="entry name" value="CPSase_sm_chain"/>
    <property type="match status" value="1"/>
</dbReference>
<keyword evidence="5 11" id="KW-0547">Nucleotide-binding</keyword>
<feature type="region of interest" description="CPSase" evidence="11">
    <location>
        <begin position="1"/>
        <end position="173"/>
    </location>
</feature>
<keyword evidence="14" id="KW-1185">Reference proteome</keyword>
<dbReference type="GO" id="GO:0006526">
    <property type="term" value="P:L-arginine biosynthetic process"/>
    <property type="evidence" value="ECO:0007669"/>
    <property type="project" value="UniProtKB-UniRule"/>
</dbReference>
<dbReference type="InterPro" id="IPR006274">
    <property type="entry name" value="CarbamoylP_synth_ssu"/>
</dbReference>
<evidence type="ECO:0000256" key="9">
    <source>
        <dbReference type="ARBA" id="ARBA00048816"/>
    </source>
</evidence>
<organism evidence="13 14">
    <name type="scientific">Thermanaerosceptrum fracticalcis</name>
    <dbReference type="NCBI Taxonomy" id="1712410"/>
    <lineage>
        <taxon>Bacteria</taxon>
        <taxon>Bacillati</taxon>
        <taxon>Bacillota</taxon>
        <taxon>Clostridia</taxon>
        <taxon>Eubacteriales</taxon>
        <taxon>Peptococcaceae</taxon>
        <taxon>Thermanaerosceptrum</taxon>
    </lineage>
</organism>
<feature type="binding site" evidence="11">
    <location>
        <position position="294"/>
    </location>
    <ligand>
        <name>L-glutamine</name>
        <dbReference type="ChEBI" id="CHEBI:58359"/>
    </ligand>
</feature>
<keyword evidence="7 11" id="KW-0315">Glutamine amidotransferase</keyword>
<dbReference type="SUPFAM" id="SSF52021">
    <property type="entry name" value="Carbamoyl phosphate synthetase, small subunit N-terminal domain"/>
    <property type="match status" value="1"/>
</dbReference>
<dbReference type="InterPro" id="IPR050472">
    <property type="entry name" value="Anth_synth/Amidotransfase"/>
</dbReference>
<keyword evidence="4 11" id="KW-0436">Ligase</keyword>
<evidence type="ECO:0000256" key="10">
    <source>
        <dbReference type="ARBA" id="ARBA00049285"/>
    </source>
</evidence>
<dbReference type="GO" id="GO:0044205">
    <property type="term" value="P:'de novo' UMP biosynthetic process"/>
    <property type="evidence" value="ECO:0007669"/>
    <property type="project" value="UniProtKB-UniRule"/>
</dbReference>
<dbReference type="GO" id="GO:0005524">
    <property type="term" value="F:ATP binding"/>
    <property type="evidence" value="ECO:0007669"/>
    <property type="project" value="UniProtKB-UniRule"/>
</dbReference>
<dbReference type="CDD" id="cd01744">
    <property type="entry name" value="GATase1_CPSase"/>
    <property type="match status" value="1"/>
</dbReference>
<evidence type="ECO:0000313" key="14">
    <source>
        <dbReference type="Proteomes" id="UP000515847"/>
    </source>
</evidence>
<dbReference type="UniPathway" id="UPA00068">
    <property type="reaction ID" value="UER00171"/>
</dbReference>
<keyword evidence="8 11" id="KW-0665">Pyrimidine biosynthesis</keyword>
<evidence type="ECO:0000256" key="7">
    <source>
        <dbReference type="ARBA" id="ARBA00022962"/>
    </source>
</evidence>
<dbReference type="GO" id="GO:0006541">
    <property type="term" value="P:glutamine metabolic process"/>
    <property type="evidence" value="ECO:0007669"/>
    <property type="project" value="InterPro"/>
</dbReference>
<dbReference type="InterPro" id="IPR036480">
    <property type="entry name" value="CarbP_synth_ssu_N_sf"/>
</dbReference>
<feature type="binding site" evidence="11">
    <location>
        <position position="293"/>
    </location>
    <ligand>
        <name>L-glutamine</name>
        <dbReference type="ChEBI" id="CHEBI:58359"/>
    </ligand>
</feature>
<comment type="subunit">
    <text evidence="11">Composed of two chains; the small (or glutamine) chain promotes the hydrolysis of glutamine to ammonia, which is used by the large (or ammonia) chain to synthesize carbamoyl phosphate. Tetramer of heterodimers (alpha,beta)4.</text>
</comment>
<comment type="similarity">
    <text evidence="3 11">Belongs to the CarA family.</text>
</comment>
<dbReference type="KEGG" id="tfr:BR63_15100"/>
<evidence type="ECO:0000256" key="3">
    <source>
        <dbReference type="ARBA" id="ARBA00007800"/>
    </source>
</evidence>
<keyword evidence="11" id="KW-0055">Arginine biosynthesis</keyword>
<evidence type="ECO:0000256" key="6">
    <source>
        <dbReference type="ARBA" id="ARBA00022840"/>
    </source>
</evidence>
<dbReference type="OrthoDB" id="9804328at2"/>
<accession>A0A7G6E5Y9</accession>
<dbReference type="InterPro" id="IPR017926">
    <property type="entry name" value="GATASE"/>
</dbReference>
<dbReference type="InterPro" id="IPR029062">
    <property type="entry name" value="Class_I_gatase-like"/>
</dbReference>
<dbReference type="NCBIfam" id="TIGR01368">
    <property type="entry name" value="CPSaseIIsmall"/>
    <property type="match status" value="1"/>
</dbReference>
<dbReference type="PANTHER" id="PTHR43418">
    <property type="entry name" value="MULTIFUNCTIONAL TRYPTOPHAN BIOSYNTHESIS PROTEIN-RELATED"/>
    <property type="match status" value="1"/>
</dbReference>
<feature type="binding site" evidence="11">
    <location>
        <position position="222"/>
    </location>
    <ligand>
        <name>L-glutamine</name>
        <dbReference type="ChEBI" id="CHEBI:58359"/>
    </ligand>
</feature>
<feature type="binding site" evidence="11">
    <location>
        <position position="253"/>
    </location>
    <ligand>
        <name>L-glutamine</name>
        <dbReference type="ChEBI" id="CHEBI:58359"/>
    </ligand>
</feature>
<protein>
    <recommendedName>
        <fullName evidence="11">Carbamoyl phosphate synthase small chain</fullName>
        <ecNumber evidence="11">6.3.5.5</ecNumber>
    </recommendedName>
    <alternativeName>
        <fullName evidence="11">Carbamoyl phosphate synthetase glutamine chain</fullName>
    </alternativeName>
</protein>
<keyword evidence="6 11" id="KW-0067">ATP-binding</keyword>
<feature type="binding site" evidence="11">
    <location>
        <position position="250"/>
    </location>
    <ligand>
        <name>L-glutamine</name>
        <dbReference type="ChEBI" id="CHEBI:58359"/>
    </ligand>
</feature>
<keyword evidence="11" id="KW-0028">Amino-acid biosynthesis</keyword>
<dbReference type="PROSITE" id="PS51273">
    <property type="entry name" value="GATASE_TYPE_1"/>
    <property type="match status" value="1"/>
</dbReference>
<feature type="active site" evidence="11">
    <location>
        <position position="335"/>
    </location>
</feature>
<comment type="pathway">
    <text evidence="1 11">Pyrimidine metabolism; UMP biosynthesis via de novo pathway; (S)-dihydroorotate from bicarbonate: step 1/3.</text>
</comment>
<dbReference type="Pfam" id="PF00117">
    <property type="entry name" value="GATase"/>
    <property type="match status" value="1"/>
</dbReference>
<dbReference type="Pfam" id="PF00988">
    <property type="entry name" value="CPSase_sm_chain"/>
    <property type="match status" value="1"/>
</dbReference>
<dbReference type="SUPFAM" id="SSF52317">
    <property type="entry name" value="Class I glutamine amidotransferase-like"/>
    <property type="match status" value="1"/>
</dbReference>
<dbReference type="EMBL" id="CP045798">
    <property type="protein sequence ID" value="QNB47493.1"/>
    <property type="molecule type" value="Genomic_DNA"/>
</dbReference>
<dbReference type="PRINTS" id="PR00096">
    <property type="entry name" value="GATASE"/>
</dbReference>
<comment type="catalytic activity">
    <reaction evidence="9 11">
        <text>hydrogencarbonate + L-glutamine + 2 ATP + H2O = carbamoyl phosphate + L-glutamate + 2 ADP + phosphate + 2 H(+)</text>
        <dbReference type="Rhea" id="RHEA:18633"/>
        <dbReference type="ChEBI" id="CHEBI:15377"/>
        <dbReference type="ChEBI" id="CHEBI:15378"/>
        <dbReference type="ChEBI" id="CHEBI:17544"/>
        <dbReference type="ChEBI" id="CHEBI:29985"/>
        <dbReference type="ChEBI" id="CHEBI:30616"/>
        <dbReference type="ChEBI" id="CHEBI:43474"/>
        <dbReference type="ChEBI" id="CHEBI:58228"/>
        <dbReference type="ChEBI" id="CHEBI:58359"/>
        <dbReference type="ChEBI" id="CHEBI:456216"/>
        <dbReference type="EC" id="6.3.5.5"/>
    </reaction>
</comment>
<evidence type="ECO:0000256" key="1">
    <source>
        <dbReference type="ARBA" id="ARBA00004812"/>
    </source>
</evidence>
<evidence type="ECO:0000256" key="4">
    <source>
        <dbReference type="ARBA" id="ARBA00022598"/>
    </source>
</evidence>
<sequence length="360" mass="39546">MEGAVILENGQTFYGKLFGSLTPSPVAEVVFNTGMVGYQEVMTDPSYKGQMVVMTYPLMGNYGLNSEDMESIMPQVSGFIVKEACKIPSNWRLQENLERFLARHNITGITGIDTRKLTRVLRERGTMKGMIVPLVAGEVAPVYREILEASPLLDNPVARVTTKQSYTIPGSGKRVVVMDFGIKKSILDQLKAFDLELIVVPSFTGAKDILALNPDGLFLSNGPGDPKVVKGGINTVKVLLDKLPVFGICLGQQVLALALGGETYKLKFGHRGINHPVKDLRDNRVYITSQNHGYAVRKDTLPDDTYVTHVNLNDGTVEGFAHKCLPVMAVQFHPEASPGPEDSRYLFQKFFDSLNKGPLA</sequence>
<dbReference type="EC" id="6.3.5.5" evidence="11"/>
<evidence type="ECO:0000256" key="2">
    <source>
        <dbReference type="ARBA" id="ARBA00005077"/>
    </source>
</evidence>
<dbReference type="InterPro" id="IPR002474">
    <property type="entry name" value="CarbamoylP_synth_ssu_N"/>
</dbReference>
<dbReference type="RefSeq" id="WP_034423449.1">
    <property type="nucleotide sequence ID" value="NZ_CP045798.1"/>
</dbReference>
<dbReference type="GO" id="GO:0006207">
    <property type="term" value="P:'de novo' pyrimidine nucleobase biosynthetic process"/>
    <property type="evidence" value="ECO:0007669"/>
    <property type="project" value="InterPro"/>
</dbReference>
<dbReference type="Gene3D" id="3.40.50.880">
    <property type="match status" value="1"/>
</dbReference>
<dbReference type="AlphaFoldDB" id="A0A7G6E5Y9"/>
<proteinExistence type="inferred from homology"/>
<feature type="binding site" evidence="11">
    <location>
        <position position="291"/>
    </location>
    <ligand>
        <name>L-glutamine</name>
        <dbReference type="ChEBI" id="CHEBI:58359"/>
    </ligand>
</feature>
<evidence type="ECO:0000256" key="11">
    <source>
        <dbReference type="HAMAP-Rule" id="MF_01209"/>
    </source>
</evidence>
<gene>
    <name evidence="11 13" type="primary">carA</name>
    <name evidence="13" type="ORF">BR63_15100</name>
</gene>
<dbReference type="Gene3D" id="3.50.30.20">
    <property type="entry name" value="Carbamoyl-phosphate synthase small subunit, N-terminal domain"/>
    <property type="match status" value="1"/>
</dbReference>
<evidence type="ECO:0000256" key="5">
    <source>
        <dbReference type="ARBA" id="ARBA00022741"/>
    </source>
</evidence>
<feature type="binding site" evidence="11">
    <location>
        <position position="46"/>
    </location>
    <ligand>
        <name>L-glutamine</name>
        <dbReference type="ChEBI" id="CHEBI:58359"/>
    </ligand>
</feature>
<dbReference type="GO" id="GO:0004088">
    <property type="term" value="F:carbamoyl-phosphate synthase (glutamine-hydrolyzing) activity"/>
    <property type="evidence" value="ECO:0007669"/>
    <property type="project" value="UniProtKB-UniRule"/>
</dbReference>
<evidence type="ECO:0000313" key="13">
    <source>
        <dbReference type="EMBL" id="QNB47493.1"/>
    </source>
</evidence>
<dbReference type="PRINTS" id="PR00099">
    <property type="entry name" value="CPSGATASE"/>
</dbReference>
<feature type="domain" description="Carbamoyl-phosphate synthase small subunit N-terminal" evidence="12">
    <location>
        <begin position="1"/>
        <end position="132"/>
    </location>
</feature>
<name>A0A7G6E5Y9_THEFR</name>
<comment type="pathway">
    <text evidence="2 11">Amino-acid biosynthesis; L-arginine biosynthesis; carbamoyl phosphate from bicarbonate: step 1/1.</text>
</comment>
<evidence type="ECO:0000256" key="8">
    <source>
        <dbReference type="ARBA" id="ARBA00022975"/>
    </source>
</evidence>
<feature type="active site" evidence="11">
    <location>
        <position position="333"/>
    </location>
</feature>
<dbReference type="PANTHER" id="PTHR43418:SF7">
    <property type="entry name" value="CARBAMOYL-PHOSPHATE SYNTHASE SMALL CHAIN"/>
    <property type="match status" value="1"/>
</dbReference>
<feature type="binding site" evidence="11">
    <location>
        <position position="224"/>
    </location>
    <ligand>
        <name>L-glutamine</name>
        <dbReference type="ChEBI" id="CHEBI:58359"/>
    </ligand>
</feature>
<dbReference type="InterPro" id="IPR035686">
    <property type="entry name" value="CPSase_GATase1"/>
</dbReference>
<comment type="catalytic activity">
    <reaction evidence="10 11">
        <text>L-glutamine + H2O = L-glutamate + NH4(+)</text>
        <dbReference type="Rhea" id="RHEA:15889"/>
        <dbReference type="ChEBI" id="CHEBI:15377"/>
        <dbReference type="ChEBI" id="CHEBI:28938"/>
        <dbReference type="ChEBI" id="CHEBI:29985"/>
        <dbReference type="ChEBI" id="CHEBI:58359"/>
    </reaction>
</comment>
<feature type="active site" description="Nucleophile" evidence="11">
    <location>
        <position position="249"/>
    </location>
</feature>
<evidence type="ECO:0000259" key="12">
    <source>
        <dbReference type="SMART" id="SM01097"/>
    </source>
</evidence>
<dbReference type="Proteomes" id="UP000515847">
    <property type="component" value="Chromosome"/>
</dbReference>
<reference evidence="13 14" key="1">
    <citation type="journal article" date="2019" name="Front. Microbiol.">
        <title>Thermoanaerosceptrum fracticalcis gen. nov. sp. nov., a Novel Fumarate-Fermenting Microorganism From a Deep Fractured Carbonate Aquifer of the US Great Basin.</title>
        <authorList>
            <person name="Hamilton-Brehm S.D."/>
            <person name="Stewart L.E."/>
            <person name="Zavarin M."/>
            <person name="Caldwell M."/>
            <person name="Lawson P.A."/>
            <person name="Onstott T.C."/>
            <person name="Grzymski J."/>
            <person name="Neveux I."/>
            <person name="Lollar B.S."/>
            <person name="Russell C.E."/>
            <person name="Moser D.P."/>
        </authorList>
    </citation>
    <scope>NUCLEOTIDE SEQUENCE [LARGE SCALE GENOMIC DNA]</scope>
    <source>
        <strain evidence="13 14">DRI-13</strain>
    </source>
</reference>
<dbReference type="UniPathway" id="UPA00070">
    <property type="reaction ID" value="UER00115"/>
</dbReference>
<dbReference type="FunFam" id="3.50.30.20:FF:000001">
    <property type="entry name" value="Carbamoyl-phosphate synthase small chain"/>
    <property type="match status" value="1"/>
</dbReference>
<comment type="function">
    <text evidence="11">Small subunit of the glutamine-dependent carbamoyl phosphate synthetase (CPSase). CPSase catalyzes the formation of carbamoyl phosphate from the ammonia moiety of glutamine, carbonate, and phosphate donated by ATP, constituting the first step of 2 biosynthetic pathways, one leading to arginine and/or urea and the other to pyrimidine nucleotides. The small subunit (glutamine amidotransferase) binds and cleaves glutamine to supply the large subunit with the substrate ammonia.</text>
</comment>
<dbReference type="NCBIfam" id="NF009475">
    <property type="entry name" value="PRK12838.1"/>
    <property type="match status" value="1"/>
</dbReference>
<dbReference type="HAMAP" id="MF_01209">
    <property type="entry name" value="CPSase_S_chain"/>
    <property type="match status" value="1"/>
</dbReference>